<evidence type="ECO:0000256" key="1">
    <source>
        <dbReference type="ARBA" id="ARBA00006526"/>
    </source>
</evidence>
<evidence type="ECO:0000256" key="5">
    <source>
        <dbReference type="ARBA" id="ARBA00038388"/>
    </source>
</evidence>
<dbReference type="Gene3D" id="3.40.50.300">
    <property type="entry name" value="P-loop containing nucleotide triphosphate hydrolases"/>
    <property type="match status" value="1"/>
</dbReference>
<dbReference type="InterPro" id="IPR027417">
    <property type="entry name" value="P-loop_NTPase"/>
</dbReference>
<organism evidence="7 8">
    <name type="scientific">Enterobacter agglomerans</name>
    <name type="common">Erwinia herbicola</name>
    <name type="synonym">Pantoea agglomerans</name>
    <dbReference type="NCBI Taxonomy" id="549"/>
    <lineage>
        <taxon>Bacteria</taxon>
        <taxon>Pseudomonadati</taxon>
        <taxon>Pseudomonadota</taxon>
        <taxon>Gammaproteobacteria</taxon>
        <taxon>Enterobacterales</taxon>
        <taxon>Erwiniaceae</taxon>
        <taxon>Pantoea</taxon>
        <taxon>Pantoea agglomerans group</taxon>
    </lineage>
</organism>
<dbReference type="GO" id="GO:0005886">
    <property type="term" value="C:plasma membrane"/>
    <property type="evidence" value="ECO:0007669"/>
    <property type="project" value="TreeGrafter"/>
</dbReference>
<gene>
    <name evidence="7" type="ORF">GKC49_00190</name>
</gene>
<dbReference type="CDD" id="cd03255">
    <property type="entry name" value="ABC_MJ0796_LolCDE_FtsE"/>
    <property type="match status" value="1"/>
</dbReference>
<comment type="similarity">
    <text evidence="5">Belongs to the ABC transporter superfamily. Macrolide exporter (TC 3.A.1.122) family.</text>
</comment>
<protein>
    <submittedName>
        <fullName evidence="7">ATP-binding cassette domain-containing protein</fullName>
    </submittedName>
</protein>
<name>A0A7X2MIA8_ENTAG</name>
<evidence type="ECO:0000256" key="3">
    <source>
        <dbReference type="ARBA" id="ARBA00022741"/>
    </source>
</evidence>
<accession>A0A7X2MIA8</accession>
<comment type="similarity">
    <text evidence="1">Belongs to the ABC transporter superfamily. Drug exporter-2 (TC 3.A.1.117) family.</text>
</comment>
<dbReference type="PROSITE" id="PS50893">
    <property type="entry name" value="ABC_TRANSPORTER_2"/>
    <property type="match status" value="1"/>
</dbReference>
<evidence type="ECO:0000256" key="2">
    <source>
        <dbReference type="ARBA" id="ARBA00022448"/>
    </source>
</evidence>
<dbReference type="InterPro" id="IPR015854">
    <property type="entry name" value="ABC_transpr_LolD-like"/>
</dbReference>
<evidence type="ECO:0000313" key="8">
    <source>
        <dbReference type="Proteomes" id="UP000461948"/>
    </source>
</evidence>
<sequence length="238" mass="25923">MSKNPYSSGIILNEIPALALEKISFFYKKTAIPNEIFSDVSFSVLTGQTCAITGPSGAGKSTLMSLIGLLERPASGKIFIDGEDVSSAGNDERSRLRNMHLGFVFQGFNLFPRLTALENVAVPLMYRGVNRREASRMAAVQLKNVGLGEYHNHRPNEMSGGQCQRVAIARALSGSPAIVLADEPTGNLDDVNGNIVIELLLEMNERSDTTLIVVTHDESIAGRMKRRFVVDGKKVAER</sequence>
<proteinExistence type="inferred from homology"/>
<dbReference type="InterPro" id="IPR003439">
    <property type="entry name" value="ABC_transporter-like_ATP-bd"/>
</dbReference>
<dbReference type="SUPFAM" id="SSF52540">
    <property type="entry name" value="P-loop containing nucleoside triphosphate hydrolases"/>
    <property type="match status" value="1"/>
</dbReference>
<dbReference type="Pfam" id="PF00005">
    <property type="entry name" value="ABC_tran"/>
    <property type="match status" value="1"/>
</dbReference>
<dbReference type="AlphaFoldDB" id="A0A7X2MIA8"/>
<keyword evidence="3" id="KW-0547">Nucleotide-binding</keyword>
<dbReference type="PANTHER" id="PTHR24220:SF86">
    <property type="entry name" value="ABC TRANSPORTER ABCH.1"/>
    <property type="match status" value="1"/>
</dbReference>
<dbReference type="GO" id="GO:0022857">
    <property type="term" value="F:transmembrane transporter activity"/>
    <property type="evidence" value="ECO:0007669"/>
    <property type="project" value="UniProtKB-ARBA"/>
</dbReference>
<dbReference type="InterPro" id="IPR017911">
    <property type="entry name" value="MacB-like_ATP-bd"/>
</dbReference>
<keyword evidence="4 7" id="KW-0067">ATP-binding</keyword>
<dbReference type="SMART" id="SM00382">
    <property type="entry name" value="AAA"/>
    <property type="match status" value="1"/>
</dbReference>
<feature type="domain" description="ABC transporter" evidence="6">
    <location>
        <begin position="18"/>
        <end position="238"/>
    </location>
</feature>
<dbReference type="PANTHER" id="PTHR24220">
    <property type="entry name" value="IMPORT ATP-BINDING PROTEIN"/>
    <property type="match status" value="1"/>
</dbReference>
<evidence type="ECO:0000259" key="6">
    <source>
        <dbReference type="PROSITE" id="PS50893"/>
    </source>
</evidence>
<evidence type="ECO:0000256" key="4">
    <source>
        <dbReference type="ARBA" id="ARBA00022840"/>
    </source>
</evidence>
<dbReference type="PROSITE" id="PS00211">
    <property type="entry name" value="ABC_TRANSPORTER_1"/>
    <property type="match status" value="1"/>
</dbReference>
<dbReference type="InterPro" id="IPR017871">
    <property type="entry name" value="ABC_transporter-like_CS"/>
</dbReference>
<dbReference type="GO" id="GO:0016887">
    <property type="term" value="F:ATP hydrolysis activity"/>
    <property type="evidence" value="ECO:0007669"/>
    <property type="project" value="InterPro"/>
</dbReference>
<dbReference type="EMBL" id="WKLC01000002">
    <property type="protein sequence ID" value="MSE13631.1"/>
    <property type="molecule type" value="Genomic_DNA"/>
</dbReference>
<dbReference type="Proteomes" id="UP000461948">
    <property type="component" value="Unassembled WGS sequence"/>
</dbReference>
<keyword evidence="2" id="KW-0813">Transport</keyword>
<dbReference type="FunFam" id="3.40.50.300:FF:000032">
    <property type="entry name" value="Export ABC transporter ATP-binding protein"/>
    <property type="match status" value="1"/>
</dbReference>
<dbReference type="GO" id="GO:1902495">
    <property type="term" value="C:transmembrane transporter complex"/>
    <property type="evidence" value="ECO:0007669"/>
    <property type="project" value="UniProtKB-ARBA"/>
</dbReference>
<evidence type="ECO:0000313" key="7">
    <source>
        <dbReference type="EMBL" id="MSE13631.1"/>
    </source>
</evidence>
<dbReference type="InterPro" id="IPR003593">
    <property type="entry name" value="AAA+_ATPase"/>
</dbReference>
<dbReference type="GO" id="GO:0005524">
    <property type="term" value="F:ATP binding"/>
    <property type="evidence" value="ECO:0007669"/>
    <property type="project" value="UniProtKB-KW"/>
</dbReference>
<reference evidence="7 8" key="1">
    <citation type="submission" date="2019-11" db="EMBL/GenBank/DDBJ databases">
        <title>Draft Genome Sequence of Plant Growth-Promoting Rhizosphere-Associated Bacteria.</title>
        <authorList>
            <person name="Vasilyev I.Y."/>
            <person name="Radchenko V."/>
            <person name="Ilnitskaya E.V."/>
        </authorList>
    </citation>
    <scope>NUCLEOTIDE SEQUENCE [LARGE SCALE GENOMIC DNA]</scope>
    <source>
        <strain evidence="7 8">VRA_MhP_f</strain>
    </source>
</reference>
<comment type="caution">
    <text evidence="7">The sequence shown here is derived from an EMBL/GenBank/DDBJ whole genome shotgun (WGS) entry which is preliminary data.</text>
</comment>